<feature type="compositionally biased region" description="Low complexity" evidence="1">
    <location>
        <begin position="49"/>
        <end position="73"/>
    </location>
</feature>
<dbReference type="Proteomes" id="UP000019804">
    <property type="component" value="Unassembled WGS sequence"/>
</dbReference>
<dbReference type="GeneID" id="63695721"/>
<evidence type="ECO:0000313" key="3">
    <source>
        <dbReference type="Proteomes" id="UP000019804"/>
    </source>
</evidence>
<keyword evidence="3" id="KW-1185">Reference proteome</keyword>
<evidence type="ECO:0000256" key="1">
    <source>
        <dbReference type="SAM" id="MobiDB-lite"/>
    </source>
</evidence>
<dbReference type="AlphaFoldDB" id="A0A017SSP5"/>
<evidence type="ECO:0000313" key="2">
    <source>
        <dbReference type="EMBL" id="EYE99584.1"/>
    </source>
</evidence>
<reference evidence="3" key="1">
    <citation type="journal article" date="2014" name="Nat. Commun.">
        <title>Genomic adaptations of the halophilic Dead Sea filamentous fungus Eurotium rubrum.</title>
        <authorList>
            <person name="Kis-Papo T."/>
            <person name="Weig A.R."/>
            <person name="Riley R."/>
            <person name="Persoh D."/>
            <person name="Salamov A."/>
            <person name="Sun H."/>
            <person name="Lipzen A."/>
            <person name="Wasser S.P."/>
            <person name="Rambold G."/>
            <person name="Grigoriev I.V."/>
            <person name="Nevo E."/>
        </authorList>
    </citation>
    <scope>NUCLEOTIDE SEQUENCE [LARGE SCALE GENOMIC DNA]</scope>
    <source>
        <strain evidence="3">CBS 135680</strain>
    </source>
</reference>
<dbReference type="InterPro" id="IPR021475">
    <property type="entry name" value="Pants/Emi1-like"/>
</dbReference>
<dbReference type="PANTHER" id="PTHR28052">
    <property type="entry name" value="UPF0545 PROTEIN C22ORF39"/>
    <property type="match status" value="1"/>
</dbReference>
<sequence length="205" mass="22997">MGWWWSSSPQKDESSSPAASPGLDAAQARTLTRDEDELKKLFAAFESSNANDNNATSSKSLDPSSSTPIIDSSADQQLQPSSIAPESLYQDTMSCRSAFDYAFFCQSFGGQFVNVYRYGELRSCSEHWDNFWLCMQTRSWGENERRKAIRDHNRKKAIKYKTGPSSEDVWDMRTQPVQNVFQGDFAALEKEMQAEEEAGGAGARV</sequence>
<gene>
    <name evidence="2" type="ORF">EURHEDRAFT_407570</name>
</gene>
<evidence type="ECO:0008006" key="4">
    <source>
        <dbReference type="Google" id="ProtNLM"/>
    </source>
</evidence>
<organism evidence="2 3">
    <name type="scientific">Aspergillus ruber (strain CBS 135680)</name>
    <dbReference type="NCBI Taxonomy" id="1388766"/>
    <lineage>
        <taxon>Eukaryota</taxon>
        <taxon>Fungi</taxon>
        <taxon>Dikarya</taxon>
        <taxon>Ascomycota</taxon>
        <taxon>Pezizomycotina</taxon>
        <taxon>Eurotiomycetes</taxon>
        <taxon>Eurotiomycetidae</taxon>
        <taxon>Eurotiales</taxon>
        <taxon>Aspergillaceae</taxon>
        <taxon>Aspergillus</taxon>
        <taxon>Aspergillus subgen. Aspergillus</taxon>
    </lineage>
</organism>
<name>A0A017SSP5_ASPRC</name>
<dbReference type="HOGENOM" id="CLU_074897_1_0_1"/>
<proteinExistence type="predicted"/>
<dbReference type="Pfam" id="PF11326">
    <property type="entry name" value="PANTS-like"/>
    <property type="match status" value="1"/>
</dbReference>
<protein>
    <recommendedName>
        <fullName evidence="4">Early meiotic induction protein 1</fullName>
    </recommendedName>
</protein>
<dbReference type="STRING" id="1388766.A0A017SSP5"/>
<dbReference type="RefSeq" id="XP_040643272.1">
    <property type="nucleotide sequence ID" value="XM_040780597.1"/>
</dbReference>
<dbReference type="PANTHER" id="PTHR28052:SF1">
    <property type="entry name" value="UPF0545 PROTEIN C22ORF39"/>
    <property type="match status" value="1"/>
</dbReference>
<feature type="region of interest" description="Disordered" evidence="1">
    <location>
        <begin position="1"/>
        <end position="28"/>
    </location>
</feature>
<dbReference type="EMBL" id="KK088411">
    <property type="protein sequence ID" value="EYE99584.1"/>
    <property type="molecule type" value="Genomic_DNA"/>
</dbReference>
<feature type="region of interest" description="Disordered" evidence="1">
    <location>
        <begin position="49"/>
        <end position="77"/>
    </location>
</feature>
<dbReference type="OrthoDB" id="2017405at2759"/>
<accession>A0A017SSP5</accession>